<evidence type="ECO:0000256" key="1">
    <source>
        <dbReference type="ARBA" id="ARBA00000085"/>
    </source>
</evidence>
<dbReference type="Proteomes" id="UP000032568">
    <property type="component" value="Chromosome"/>
</dbReference>
<dbReference type="KEGG" id="tact:SG35_003985"/>
<keyword evidence="8" id="KW-1133">Transmembrane helix</keyword>
<dbReference type="InterPro" id="IPR005467">
    <property type="entry name" value="His_kinase_dom"/>
</dbReference>
<organism evidence="10 11">
    <name type="scientific">Thalassomonas actiniarum</name>
    <dbReference type="NCBI Taxonomy" id="485447"/>
    <lineage>
        <taxon>Bacteria</taxon>
        <taxon>Pseudomonadati</taxon>
        <taxon>Pseudomonadota</taxon>
        <taxon>Gammaproteobacteria</taxon>
        <taxon>Alteromonadales</taxon>
        <taxon>Colwelliaceae</taxon>
        <taxon>Thalassomonas</taxon>
    </lineage>
</organism>
<dbReference type="SMART" id="SM00387">
    <property type="entry name" value="HATPase_c"/>
    <property type="match status" value="1"/>
</dbReference>
<dbReference type="EC" id="2.7.13.3" evidence="2"/>
<gene>
    <name evidence="10" type="ORF">SG35_003985</name>
</gene>
<evidence type="ECO:0000256" key="4">
    <source>
        <dbReference type="ARBA" id="ARBA00022741"/>
    </source>
</evidence>
<dbReference type="SUPFAM" id="SSF55874">
    <property type="entry name" value="ATPase domain of HSP90 chaperone/DNA topoisomerase II/histidine kinase"/>
    <property type="match status" value="1"/>
</dbReference>
<feature type="domain" description="Histidine kinase" evidence="9">
    <location>
        <begin position="230"/>
        <end position="459"/>
    </location>
</feature>
<dbReference type="PRINTS" id="PR00344">
    <property type="entry name" value="BCTRLSENSOR"/>
</dbReference>
<proteinExistence type="predicted"/>
<evidence type="ECO:0000256" key="3">
    <source>
        <dbReference type="ARBA" id="ARBA00022679"/>
    </source>
</evidence>
<dbReference type="Gene3D" id="3.30.565.10">
    <property type="entry name" value="Histidine kinase-like ATPase, C-terminal domain"/>
    <property type="match status" value="1"/>
</dbReference>
<dbReference type="InterPro" id="IPR003594">
    <property type="entry name" value="HATPase_dom"/>
</dbReference>
<dbReference type="PANTHER" id="PTHR43065:SF46">
    <property type="entry name" value="C4-DICARBOXYLATE TRANSPORT SENSOR PROTEIN DCTB"/>
    <property type="match status" value="1"/>
</dbReference>
<dbReference type="InterPro" id="IPR004358">
    <property type="entry name" value="Sig_transdc_His_kin-like_C"/>
</dbReference>
<dbReference type="EMBL" id="CP059735">
    <property type="protein sequence ID" value="WDD99840.1"/>
    <property type="molecule type" value="Genomic_DNA"/>
</dbReference>
<accession>A0AAE9YRR4</accession>
<dbReference type="AlphaFoldDB" id="A0AAE9YRR4"/>
<evidence type="ECO:0000256" key="2">
    <source>
        <dbReference type="ARBA" id="ARBA00012438"/>
    </source>
</evidence>
<evidence type="ECO:0000256" key="5">
    <source>
        <dbReference type="ARBA" id="ARBA00022777"/>
    </source>
</evidence>
<keyword evidence="11" id="KW-1185">Reference proteome</keyword>
<name>A0AAE9YRR4_9GAMM</name>
<keyword evidence="7" id="KW-0902">Two-component regulatory system</keyword>
<dbReference type="GO" id="GO:0000160">
    <property type="term" value="P:phosphorelay signal transduction system"/>
    <property type="evidence" value="ECO:0007669"/>
    <property type="project" value="UniProtKB-KW"/>
</dbReference>
<keyword evidence="6" id="KW-0067">ATP-binding</keyword>
<keyword evidence="4" id="KW-0547">Nucleotide-binding</keyword>
<keyword evidence="8" id="KW-0472">Membrane</keyword>
<comment type="catalytic activity">
    <reaction evidence="1">
        <text>ATP + protein L-histidine = ADP + protein N-phospho-L-histidine.</text>
        <dbReference type="EC" id="2.7.13.3"/>
    </reaction>
</comment>
<feature type="transmembrane region" description="Helical" evidence="8">
    <location>
        <begin position="6"/>
        <end position="25"/>
    </location>
</feature>
<evidence type="ECO:0000256" key="8">
    <source>
        <dbReference type="SAM" id="Phobius"/>
    </source>
</evidence>
<dbReference type="GO" id="GO:0005524">
    <property type="term" value="F:ATP binding"/>
    <property type="evidence" value="ECO:0007669"/>
    <property type="project" value="UniProtKB-KW"/>
</dbReference>
<evidence type="ECO:0000259" key="9">
    <source>
        <dbReference type="PROSITE" id="PS50109"/>
    </source>
</evidence>
<keyword evidence="5 10" id="KW-0418">Kinase</keyword>
<dbReference type="PROSITE" id="PS50109">
    <property type="entry name" value="HIS_KIN"/>
    <property type="match status" value="1"/>
</dbReference>
<protein>
    <recommendedName>
        <fullName evidence="2">histidine kinase</fullName>
        <ecNumber evidence="2">2.7.13.3</ecNumber>
    </recommendedName>
</protein>
<evidence type="ECO:0000256" key="7">
    <source>
        <dbReference type="ARBA" id="ARBA00023012"/>
    </source>
</evidence>
<evidence type="ECO:0000313" key="10">
    <source>
        <dbReference type="EMBL" id="WDD99840.1"/>
    </source>
</evidence>
<dbReference type="GO" id="GO:0004673">
    <property type="term" value="F:protein histidine kinase activity"/>
    <property type="evidence" value="ECO:0007669"/>
    <property type="project" value="UniProtKB-EC"/>
</dbReference>
<dbReference type="Pfam" id="PF02518">
    <property type="entry name" value="HATPase_c"/>
    <property type="match status" value="1"/>
</dbReference>
<sequence>MTFNKFPLYVLIRILFLMLTLLMLTQVITTPGYHATSVLLSALLIGQIMEMIRFVSKTNTELVRFLAAARNADFSQRFQLSKQGSGFDELGATFTGILDKLQLARTGQEEELRHIKAVVEHVPVPLISIKANEQLTLWNNSARRLFGAHAIARVNDLARFGGEFPETLTSMIAGERRLVHVTIDDMEHRLSIVASEIVSGGQREILLSMQDIQSELDSAQLQAWQDLVRVLTHEIMNSITPVASLAKTAVDLAADVKTKVQGDSTGSRDESTEEIVEEIDDVLSAVQTVARRSEGLMHFVSSYRKLTRLPEPKKSHIKLSTLFSQVQLLATREWQEKGIYLATKITPAELDLVLDVDMAEQMLINLLQNAEQALAGVHQPQVALSAFLNARGHVVIEVSDNGPGVAGDLDDKVFVPFFTTKKEGSGVGLALTRQIMIAHGGHVALRTNKKGGATFTLTF</sequence>
<reference evidence="10 11" key="2">
    <citation type="journal article" date="2022" name="Mar. Drugs">
        <title>Bioassay-Guided Fractionation Leads to the Detection of Cholic Acid Generated by the Rare Thalassomonas sp.</title>
        <authorList>
            <person name="Pheiffer F."/>
            <person name="Schneider Y.K."/>
            <person name="Hansen E.H."/>
            <person name="Andersen J.H."/>
            <person name="Isaksson J."/>
            <person name="Busche T."/>
            <person name="R C."/>
            <person name="Kalinowski J."/>
            <person name="Zyl L.V."/>
            <person name="Trindade M."/>
        </authorList>
    </citation>
    <scope>NUCLEOTIDE SEQUENCE [LARGE SCALE GENOMIC DNA]</scope>
    <source>
        <strain evidence="10 11">A5K-106</strain>
    </source>
</reference>
<dbReference type="PANTHER" id="PTHR43065">
    <property type="entry name" value="SENSOR HISTIDINE KINASE"/>
    <property type="match status" value="1"/>
</dbReference>
<evidence type="ECO:0000256" key="6">
    <source>
        <dbReference type="ARBA" id="ARBA00022840"/>
    </source>
</evidence>
<keyword evidence="3" id="KW-0808">Transferase</keyword>
<keyword evidence="8" id="KW-0812">Transmembrane</keyword>
<dbReference type="InterPro" id="IPR036890">
    <property type="entry name" value="HATPase_C_sf"/>
</dbReference>
<dbReference type="RefSeq" id="WP_044831922.1">
    <property type="nucleotide sequence ID" value="NZ_CP059735.1"/>
</dbReference>
<evidence type="ECO:0000313" key="11">
    <source>
        <dbReference type="Proteomes" id="UP000032568"/>
    </source>
</evidence>
<reference evidence="10 11" key="1">
    <citation type="journal article" date="2015" name="Genome Announc.">
        <title>Draft Genome Sequences of Marine Isolates of Thalassomonas viridans and Thalassomonas actiniarum.</title>
        <authorList>
            <person name="Olonade I."/>
            <person name="van Zyl L.J."/>
            <person name="Trindade M."/>
        </authorList>
    </citation>
    <scope>NUCLEOTIDE SEQUENCE [LARGE SCALE GENOMIC DNA]</scope>
    <source>
        <strain evidence="10 11">A5K-106</strain>
    </source>
</reference>